<proteinExistence type="predicted"/>
<reference evidence="2" key="1">
    <citation type="submission" date="2021-01" db="EMBL/GenBank/DDBJ databases">
        <authorList>
            <consortium name="Genoscope - CEA"/>
            <person name="William W."/>
        </authorList>
    </citation>
    <scope>NUCLEOTIDE SEQUENCE</scope>
</reference>
<evidence type="ECO:0000256" key="1">
    <source>
        <dbReference type="SAM" id="Phobius"/>
    </source>
</evidence>
<name>A0A8S1YHW7_PAROT</name>
<keyword evidence="1" id="KW-1133">Transmembrane helix</keyword>
<dbReference type="Proteomes" id="UP000683925">
    <property type="component" value="Unassembled WGS sequence"/>
</dbReference>
<dbReference type="EMBL" id="CAJJDP010000155">
    <property type="protein sequence ID" value="CAD8211292.1"/>
    <property type="molecule type" value="Genomic_DNA"/>
</dbReference>
<evidence type="ECO:0000313" key="3">
    <source>
        <dbReference type="Proteomes" id="UP000683925"/>
    </source>
</evidence>
<dbReference type="OrthoDB" id="287304at2759"/>
<comment type="caution">
    <text evidence="2">The sequence shown here is derived from an EMBL/GenBank/DDBJ whole genome shotgun (WGS) entry which is preliminary data.</text>
</comment>
<dbReference type="AlphaFoldDB" id="A0A8S1YHW7"/>
<feature type="transmembrane region" description="Helical" evidence="1">
    <location>
        <begin position="40"/>
        <end position="61"/>
    </location>
</feature>
<organism evidence="2 3">
    <name type="scientific">Paramecium octaurelia</name>
    <dbReference type="NCBI Taxonomy" id="43137"/>
    <lineage>
        <taxon>Eukaryota</taxon>
        <taxon>Sar</taxon>
        <taxon>Alveolata</taxon>
        <taxon>Ciliophora</taxon>
        <taxon>Intramacronucleata</taxon>
        <taxon>Oligohymenophorea</taxon>
        <taxon>Peniculida</taxon>
        <taxon>Parameciidae</taxon>
        <taxon>Paramecium</taxon>
    </lineage>
</organism>
<gene>
    <name evidence="2" type="ORF">POCTA_138.1.T1530148</name>
</gene>
<keyword evidence="3" id="KW-1185">Reference proteome</keyword>
<evidence type="ECO:0000313" key="2">
    <source>
        <dbReference type="EMBL" id="CAD8211292.1"/>
    </source>
</evidence>
<keyword evidence="1" id="KW-0472">Membrane</keyword>
<keyword evidence="1" id="KW-0812">Transmembrane</keyword>
<accession>A0A8S1YHW7</accession>
<protein>
    <submittedName>
        <fullName evidence="2">Uncharacterized protein</fullName>
    </submittedName>
</protein>
<sequence>MFNEVNSDVKDQQYQLKLYWILLYKALGNYFKRLFSISEIIFIIMGLMFILYVVWVIIQTISTNLIIIKRIEIKDDNNTKS</sequence>